<evidence type="ECO:0000313" key="4">
    <source>
        <dbReference type="Proteomes" id="UP001642409"/>
    </source>
</evidence>
<proteinExistence type="predicted"/>
<organism evidence="2">
    <name type="scientific">Hexamita inflata</name>
    <dbReference type="NCBI Taxonomy" id="28002"/>
    <lineage>
        <taxon>Eukaryota</taxon>
        <taxon>Metamonada</taxon>
        <taxon>Diplomonadida</taxon>
        <taxon>Hexamitidae</taxon>
        <taxon>Hexamitinae</taxon>
        <taxon>Hexamita</taxon>
    </lineage>
</organism>
<keyword evidence="4" id="KW-1185">Reference proteome</keyword>
<reference evidence="3 4" key="2">
    <citation type="submission" date="2024-07" db="EMBL/GenBank/DDBJ databases">
        <authorList>
            <person name="Akdeniz Z."/>
        </authorList>
    </citation>
    <scope>NUCLEOTIDE SEQUENCE [LARGE SCALE GENOMIC DNA]</scope>
</reference>
<evidence type="ECO:0000313" key="2">
    <source>
        <dbReference type="EMBL" id="CAI9953422.1"/>
    </source>
</evidence>
<keyword evidence="1" id="KW-0472">Membrane</keyword>
<comment type="caution">
    <text evidence="2">The sequence shown here is derived from an EMBL/GenBank/DDBJ whole genome shotgun (WGS) entry which is preliminary data.</text>
</comment>
<reference evidence="2" key="1">
    <citation type="submission" date="2023-06" db="EMBL/GenBank/DDBJ databases">
        <authorList>
            <person name="Kurt Z."/>
        </authorList>
    </citation>
    <scope>NUCLEOTIDE SEQUENCE</scope>
</reference>
<dbReference type="Proteomes" id="UP001642409">
    <property type="component" value="Unassembled WGS sequence"/>
</dbReference>
<accession>A0AA86QC58</accession>
<gene>
    <name evidence="2" type="ORF">HINF_LOCUS41067</name>
    <name evidence="3" type="ORF">HINF_LOCUS52542</name>
</gene>
<evidence type="ECO:0000313" key="3">
    <source>
        <dbReference type="EMBL" id="CAL6066631.1"/>
    </source>
</evidence>
<dbReference type="EMBL" id="CAXDID020000263">
    <property type="protein sequence ID" value="CAL6066631.1"/>
    <property type="molecule type" value="Genomic_DNA"/>
</dbReference>
<name>A0AA86QC58_9EUKA</name>
<sequence>MLVFNIIFTQNSFKQCFSPASTLVGNRLTRTLTLNLLPNPLMKFIPTDNMCQVLNGKSSSAVFLLQSPINGKVQVPSSGTGIPFTYLYNQNITISYQFSSLALYDQILDAQFGAFKILLDGEYEVQGSVADVFHTLSNQTACFSSARFTYSLIDNWFSFEVEPLFCNVPSFSVFFEYYSNNKWLRIPVYPVEDTNLFSSAIDYRTSNQQFLQIRRYLLDLSSADEFSKYSDSDLIAINDLVQTAMSNISTPIRLSLDYQVKSITASITTIAEYKFSDNAMNCLQAMMPRASVNENGLLFKTGFMNSIPCLEVNNQDPRYHMAQFVKQNAAFVQVSVLITTVTHTSVELLKLVSFESFLSLYQVEFNENENENIKRQLIDSDEFQDAQIQLFVIIIDSNAQLLLDFSSKPIILERTCVNKHVLHIYKSSLKVVVWVKQLERCKQRPILTTNINIVGLQLLNGNYEIVEQYAVTHIVNFSRNTDIIPITCDNSLGNKLECLVNITRNMKTHIRDQIVYFVESTSELSQIRYKVMETSNNVWKNSFILFGTSIVVLICCLLYYLLKDKQKQ</sequence>
<feature type="transmembrane region" description="Helical" evidence="1">
    <location>
        <begin position="543"/>
        <end position="562"/>
    </location>
</feature>
<protein>
    <submittedName>
        <fullName evidence="2">Uncharacterized protein</fullName>
    </submittedName>
</protein>
<evidence type="ECO:0000256" key="1">
    <source>
        <dbReference type="SAM" id="Phobius"/>
    </source>
</evidence>
<dbReference type="AlphaFoldDB" id="A0AA86QC58"/>
<keyword evidence="1" id="KW-0812">Transmembrane</keyword>
<dbReference type="EMBL" id="CATOUU010000839">
    <property type="protein sequence ID" value="CAI9953422.1"/>
    <property type="molecule type" value="Genomic_DNA"/>
</dbReference>
<keyword evidence="1" id="KW-1133">Transmembrane helix</keyword>